<feature type="compositionally biased region" description="Polar residues" evidence="1">
    <location>
        <begin position="79"/>
        <end position="98"/>
    </location>
</feature>
<dbReference type="SUPFAM" id="SSF52047">
    <property type="entry name" value="RNI-like"/>
    <property type="match status" value="1"/>
</dbReference>
<dbReference type="AlphaFoldDB" id="A0A9P5SRH9"/>
<name>A0A9P5SRH9_9FUNG</name>
<sequence length="894" mass="101134">MTVALPPEPYADGDDGDGPKVGNPIFYWHMDPARVTLRFVCRSWNQIILSMAREVHVEIGADESLKTMKANEEARNRRMATTSSSNKGRGNKASQLDRNVNISSSSVADPTVRRSVRIAATSMSSTSNSPYLSTLRPRASSQSYNDILAEEAVRQYGVYSDRHPRLYQRIMQAQSDKRRAVNQTPIPLQVFYNTRTSAVPSGDAQANLKARESNNPWSCPPNVNSLYIYGTLPKMSHPQENDVLVPGSSAAGSSAGGGSFYDNPDCPEYHIKEDDHGTALDHWLRAAVPRHLTKFSINCSSDFGLSGLLSLPRSLKSLEINRCSKVTGGVLLYGFRRLENLTMLAMCSDQLFVDESFTAALGTLVHLRRLIYTFPCDPIQPAWRDLFRYCSSCELYHRINATKNYTRQLLMPQLPNQITDFTFAMDEIQFQKIRVDPQDQYRRSLSRTESTRFCLSLWKTGYKDHVVNSDRLESSAWCGFDLAPEAARSWWPENLTRLDLSNCTVVDSTFDVPPRLCELVIGYPLLPKELPESEANPDLDSWKRQWFPQTLVSLEVQGVPYHASCEMQDDPELKVKAWMAYSEILLRMVPHELEQLTVHCFQVPQVSALNLMTARCAHSLKEWTLRLLCPQRPRDSGHTPMQLYSPIIFLDEDSSDDDLYESDGMDSDGEEYYRLMANRLQRRLSRDALRDYAAVAEADIQDTYDETPIRIRNACKRLNKLRTINVDVNFQHYKYCSARWNGDMGLTEPTKPQLGEFICLDTSEEDDEDDILEVKQGQHSKQNKKVNDEHTFGGPADRSRQGKVRAEGSLMGNSATVKGKGKAVDRGHTEGPIKVFSTSVISPACSGACHVHGIHSNPLYNQLPPRVEPKAEVRYWHNSCCGKRCLGWIRVRQD</sequence>
<dbReference type="EMBL" id="JAAAUY010000209">
    <property type="protein sequence ID" value="KAF9333322.1"/>
    <property type="molecule type" value="Genomic_DNA"/>
</dbReference>
<dbReference type="Proteomes" id="UP000696485">
    <property type="component" value="Unassembled WGS sequence"/>
</dbReference>
<feature type="region of interest" description="Disordered" evidence="1">
    <location>
        <begin position="774"/>
        <end position="828"/>
    </location>
</feature>
<evidence type="ECO:0000313" key="3">
    <source>
        <dbReference type="Proteomes" id="UP000696485"/>
    </source>
</evidence>
<dbReference type="Gene3D" id="3.80.10.10">
    <property type="entry name" value="Ribonuclease Inhibitor"/>
    <property type="match status" value="1"/>
</dbReference>
<keyword evidence="3" id="KW-1185">Reference proteome</keyword>
<proteinExistence type="predicted"/>
<feature type="region of interest" description="Disordered" evidence="1">
    <location>
        <begin position="68"/>
        <end position="98"/>
    </location>
</feature>
<evidence type="ECO:0000313" key="2">
    <source>
        <dbReference type="EMBL" id="KAF9333322.1"/>
    </source>
</evidence>
<dbReference type="InterPro" id="IPR032675">
    <property type="entry name" value="LRR_dom_sf"/>
</dbReference>
<organism evidence="2 3">
    <name type="scientific">Podila minutissima</name>
    <dbReference type="NCBI Taxonomy" id="64525"/>
    <lineage>
        <taxon>Eukaryota</taxon>
        <taxon>Fungi</taxon>
        <taxon>Fungi incertae sedis</taxon>
        <taxon>Mucoromycota</taxon>
        <taxon>Mortierellomycotina</taxon>
        <taxon>Mortierellomycetes</taxon>
        <taxon>Mortierellales</taxon>
        <taxon>Mortierellaceae</taxon>
        <taxon>Podila</taxon>
    </lineage>
</organism>
<gene>
    <name evidence="2" type="ORF">BG006_003771</name>
</gene>
<accession>A0A9P5SRH9</accession>
<comment type="caution">
    <text evidence="2">The sequence shown here is derived from an EMBL/GenBank/DDBJ whole genome shotgun (WGS) entry which is preliminary data.</text>
</comment>
<reference evidence="2" key="1">
    <citation type="journal article" date="2020" name="Fungal Divers.">
        <title>Resolving the Mortierellaceae phylogeny through synthesis of multi-gene phylogenetics and phylogenomics.</title>
        <authorList>
            <person name="Vandepol N."/>
            <person name="Liber J."/>
            <person name="Desiro A."/>
            <person name="Na H."/>
            <person name="Kennedy M."/>
            <person name="Barry K."/>
            <person name="Grigoriev I.V."/>
            <person name="Miller A.N."/>
            <person name="O'Donnell K."/>
            <person name="Stajich J.E."/>
            <person name="Bonito G."/>
        </authorList>
    </citation>
    <scope>NUCLEOTIDE SEQUENCE</scope>
    <source>
        <strain evidence="2">NVP1</strain>
    </source>
</reference>
<protein>
    <submittedName>
        <fullName evidence="2">Uncharacterized protein</fullName>
    </submittedName>
</protein>
<evidence type="ECO:0000256" key="1">
    <source>
        <dbReference type="SAM" id="MobiDB-lite"/>
    </source>
</evidence>
<feature type="compositionally biased region" description="Basic and acidic residues" evidence="1">
    <location>
        <begin position="785"/>
        <end position="806"/>
    </location>
</feature>